<sequence length="385" mass="44780">MDRRPASVVKHNALTQYNPFDDSSRFLTKLQASNVTPRNLLNYLIPIFHGRMEVDLSQDQKAARDTFIRLYQHLKAEYSSLELGDTEQDDPDWQLARFKDLLSRYFFLGALNGNRYEVEEMQFGQAVDEPAEGKEDGILEVPVRNTERLFSLDETLGFLMHEMVHHFLRDFSCRCVSCAKNEPNTLGYPGDGHGPFFQMLHRLVLSAVRNWHEDFKSIDKDDCPGEAISYYSHGAHRRRHHRDPGRDKDKRRRNLTEDENYTNKLFLRIVTRNGQRVVDVKQELLTRQYALEDRVWLRAQSTKMDADEFANKYKRRHTFSEDGVGSILIPMSKKPKPEEEPKQEKGESTEYSGIPPKFMEIGKHIDGDMSEKPIKVRKPSSDLDA</sequence>
<dbReference type="EMBL" id="JAFIMR010000034">
    <property type="protein sequence ID" value="KAI1859442.1"/>
    <property type="molecule type" value="Genomic_DNA"/>
</dbReference>
<comment type="caution">
    <text evidence="2">The sequence shown here is derived from an EMBL/GenBank/DDBJ whole genome shotgun (WGS) entry which is preliminary data.</text>
</comment>
<feature type="region of interest" description="Disordered" evidence="1">
    <location>
        <begin position="327"/>
        <end position="385"/>
    </location>
</feature>
<gene>
    <name evidence="2" type="ORF">JX265_010445</name>
</gene>
<evidence type="ECO:0000313" key="2">
    <source>
        <dbReference type="EMBL" id="KAI1859442.1"/>
    </source>
</evidence>
<feature type="compositionally biased region" description="Basic and acidic residues" evidence="1">
    <location>
        <begin position="360"/>
        <end position="374"/>
    </location>
</feature>
<feature type="compositionally biased region" description="Basic residues" evidence="1">
    <location>
        <begin position="234"/>
        <end position="253"/>
    </location>
</feature>
<protein>
    <submittedName>
        <fullName evidence="2">Uncharacterized protein</fullName>
    </submittedName>
</protein>
<feature type="compositionally biased region" description="Basic and acidic residues" evidence="1">
    <location>
        <begin position="335"/>
        <end position="348"/>
    </location>
</feature>
<feature type="region of interest" description="Disordered" evidence="1">
    <location>
        <begin position="234"/>
        <end position="255"/>
    </location>
</feature>
<evidence type="ECO:0000256" key="1">
    <source>
        <dbReference type="SAM" id="MobiDB-lite"/>
    </source>
</evidence>
<dbReference type="Proteomes" id="UP000829685">
    <property type="component" value="Unassembled WGS sequence"/>
</dbReference>
<accession>A0A9P9WEF3</accession>
<organism evidence="2 3">
    <name type="scientific">Neoarthrinium moseri</name>
    <dbReference type="NCBI Taxonomy" id="1658444"/>
    <lineage>
        <taxon>Eukaryota</taxon>
        <taxon>Fungi</taxon>
        <taxon>Dikarya</taxon>
        <taxon>Ascomycota</taxon>
        <taxon>Pezizomycotina</taxon>
        <taxon>Sordariomycetes</taxon>
        <taxon>Xylariomycetidae</taxon>
        <taxon>Amphisphaeriales</taxon>
        <taxon>Apiosporaceae</taxon>
        <taxon>Neoarthrinium</taxon>
    </lineage>
</organism>
<reference evidence="2" key="1">
    <citation type="submission" date="2021-03" db="EMBL/GenBank/DDBJ databases">
        <title>Revisited historic fungal species revealed as producer of novel bioactive compounds through whole genome sequencing and comparative genomics.</title>
        <authorList>
            <person name="Vignolle G.A."/>
            <person name="Hochenegger N."/>
            <person name="Mach R.L."/>
            <person name="Mach-Aigner A.R."/>
            <person name="Javad Rahimi M."/>
            <person name="Salim K.A."/>
            <person name="Chan C.M."/>
            <person name="Lim L.B.L."/>
            <person name="Cai F."/>
            <person name="Druzhinina I.S."/>
            <person name="U'Ren J.M."/>
            <person name="Derntl C."/>
        </authorList>
    </citation>
    <scope>NUCLEOTIDE SEQUENCE</scope>
    <source>
        <strain evidence="2">TUCIM 5799</strain>
    </source>
</reference>
<evidence type="ECO:0000313" key="3">
    <source>
        <dbReference type="Proteomes" id="UP000829685"/>
    </source>
</evidence>
<keyword evidence="3" id="KW-1185">Reference proteome</keyword>
<name>A0A9P9WEF3_9PEZI</name>
<dbReference type="AlphaFoldDB" id="A0A9P9WEF3"/>
<proteinExistence type="predicted"/>